<dbReference type="Proteomes" id="UP000273828">
    <property type="component" value="Unassembled WGS sequence"/>
</dbReference>
<dbReference type="OrthoDB" id="371655at2157"/>
<evidence type="ECO:0000313" key="2">
    <source>
        <dbReference type="EMBL" id="RQG86665.1"/>
    </source>
</evidence>
<reference evidence="2 3" key="1">
    <citation type="submission" date="2018-10" db="EMBL/GenBank/DDBJ databases">
        <title>Natrarchaeobius chitinivorans gen. nov., sp. nov., and Natrarchaeobius haloalkaliphilus sp. nov., alkaliphilic, chitin-utilizing haloarchaea from hypersaline alkaline lakes.</title>
        <authorList>
            <person name="Sorokin D.Y."/>
            <person name="Elcheninov A.G."/>
            <person name="Kostrikina N.A."/>
            <person name="Bale N.J."/>
            <person name="Sinninghe Damste J.S."/>
            <person name="Khijniak T.V."/>
            <person name="Kublanov I.V."/>
            <person name="Toshchakov S.V."/>
        </authorList>
    </citation>
    <scope>NUCLEOTIDE SEQUENCE [LARGE SCALE GENOMIC DNA]</scope>
    <source>
        <strain evidence="2 3">AArcht-Sl</strain>
    </source>
</reference>
<dbReference type="Gene3D" id="3.30.1330.40">
    <property type="entry name" value="RutC-like"/>
    <property type="match status" value="1"/>
</dbReference>
<dbReference type="GO" id="GO:0005829">
    <property type="term" value="C:cytosol"/>
    <property type="evidence" value="ECO:0007669"/>
    <property type="project" value="TreeGrafter"/>
</dbReference>
<evidence type="ECO:0000313" key="3">
    <source>
        <dbReference type="Proteomes" id="UP000273828"/>
    </source>
</evidence>
<dbReference type="PANTHER" id="PTHR11803">
    <property type="entry name" value="2-IMINOBUTANOATE/2-IMINOPROPANOATE DEAMINASE RIDA"/>
    <property type="match status" value="1"/>
</dbReference>
<evidence type="ECO:0000256" key="1">
    <source>
        <dbReference type="ARBA" id="ARBA00010552"/>
    </source>
</evidence>
<organism evidence="2 3">
    <name type="scientific">Natrarchaeobius halalkaliphilus</name>
    <dbReference type="NCBI Taxonomy" id="1679091"/>
    <lineage>
        <taxon>Archaea</taxon>
        <taxon>Methanobacteriati</taxon>
        <taxon>Methanobacteriota</taxon>
        <taxon>Stenosarchaea group</taxon>
        <taxon>Halobacteria</taxon>
        <taxon>Halobacteriales</taxon>
        <taxon>Natrialbaceae</taxon>
        <taxon>Natrarchaeobius</taxon>
    </lineage>
</organism>
<dbReference type="InterPro" id="IPR006175">
    <property type="entry name" value="YjgF/YER057c/UK114"/>
</dbReference>
<comment type="similarity">
    <text evidence="1">Belongs to the RutC family.</text>
</comment>
<name>A0A3N6LMC1_9EURY</name>
<dbReference type="PANTHER" id="PTHR11803:SF58">
    <property type="entry name" value="PROTEIN HMF1-RELATED"/>
    <property type="match status" value="1"/>
</dbReference>
<gene>
    <name evidence="2" type="ORF">EA462_16105</name>
</gene>
<dbReference type="Pfam" id="PF01042">
    <property type="entry name" value="Ribonuc_L-PSP"/>
    <property type="match status" value="1"/>
</dbReference>
<accession>A0A3N6LMC1</accession>
<dbReference type="NCBIfam" id="TIGR00004">
    <property type="entry name" value="Rid family detoxifying hydrolase"/>
    <property type="match status" value="1"/>
</dbReference>
<proteinExistence type="inferred from homology"/>
<dbReference type="AlphaFoldDB" id="A0A3N6LMC1"/>
<dbReference type="FunFam" id="3.30.1330.40:FF:000001">
    <property type="entry name" value="L-PSP family endoribonuclease"/>
    <property type="match status" value="1"/>
</dbReference>
<dbReference type="InterPro" id="IPR035959">
    <property type="entry name" value="RutC-like_sf"/>
</dbReference>
<dbReference type="EMBL" id="REFY01000007">
    <property type="protein sequence ID" value="RQG86665.1"/>
    <property type="molecule type" value="Genomic_DNA"/>
</dbReference>
<dbReference type="SUPFAM" id="SSF55298">
    <property type="entry name" value="YjgF-like"/>
    <property type="match status" value="1"/>
</dbReference>
<dbReference type="InterPro" id="IPR006056">
    <property type="entry name" value="RidA"/>
</dbReference>
<sequence>MKEVSTPNAPPSIGPFSQGLVDDGTVYVSGQGPIDPETEAIVGEDIEDETHRTMKNIGAVLEAAGSSLDDVVKATVFIQDMDDYDAINGVYEEYLSEPYPARSAIQVEDLPVDIGVEIEIIARVSQ</sequence>
<comment type="caution">
    <text evidence="2">The sequence shown here is derived from an EMBL/GenBank/DDBJ whole genome shotgun (WGS) entry which is preliminary data.</text>
</comment>
<dbReference type="RefSeq" id="WP_124179561.1">
    <property type="nucleotide sequence ID" value="NZ_REFY01000007.1"/>
</dbReference>
<dbReference type="CDD" id="cd00448">
    <property type="entry name" value="YjgF_YER057c_UK114_family"/>
    <property type="match status" value="1"/>
</dbReference>
<keyword evidence="3" id="KW-1185">Reference proteome</keyword>
<protein>
    <submittedName>
        <fullName evidence="2">RidA family protein</fullName>
    </submittedName>
</protein>
<dbReference type="GO" id="GO:0019239">
    <property type="term" value="F:deaminase activity"/>
    <property type="evidence" value="ECO:0007669"/>
    <property type="project" value="TreeGrafter"/>
</dbReference>